<evidence type="ECO:0000313" key="3">
    <source>
        <dbReference type="Proteomes" id="UP000751190"/>
    </source>
</evidence>
<keyword evidence="3" id="KW-1185">Reference proteome</keyword>
<feature type="region of interest" description="Disordered" evidence="1">
    <location>
        <begin position="324"/>
        <end position="361"/>
    </location>
</feature>
<accession>A0A8J6CBR6</accession>
<feature type="region of interest" description="Disordered" evidence="1">
    <location>
        <begin position="103"/>
        <end position="135"/>
    </location>
</feature>
<gene>
    <name evidence="2" type="ORF">KFE25_007590</name>
</gene>
<feature type="compositionally biased region" description="Low complexity" evidence="1">
    <location>
        <begin position="37"/>
        <end position="52"/>
    </location>
</feature>
<feature type="region of interest" description="Disordered" evidence="1">
    <location>
        <begin position="1"/>
        <end position="54"/>
    </location>
</feature>
<dbReference type="AlphaFoldDB" id="A0A8J6CBR6"/>
<sequence length="361" mass="37814">MTLERRNSFSRIRRGQQTYAPRDIGSPQPSAAERLPAAEQPQQPTAEASAPPKLLVRRASFGRVRKANVPRADDVEAGARQHSTASAVAVLTLGANTPALARSPSFARRSPLPPAASVASDALDAAAPSAAGDEGADEVYEEDFEELEEEDWVPLAEVEEQIELAVRDERARAAVEICALKAQLEAFTEQQSADEQAMHARGEQTVRIVRAVRDAAAAELAAAVRCARQAALAEAARVDALRDELAAARASARAECARADALRAEIDALAGAHVRADDALRALGLPGVDVGAVGCALCAELGECCIELHRPRGCSPLHTPRGSCGGTPVGADDAPADQSPIGPRTPELPAPHACAARVREG</sequence>
<name>A0A8J6CBR6_DIALT</name>
<comment type="caution">
    <text evidence="2">The sequence shown here is derived from an EMBL/GenBank/DDBJ whole genome shotgun (WGS) entry which is preliminary data.</text>
</comment>
<dbReference type="EMBL" id="JAGTXO010000003">
    <property type="protein sequence ID" value="KAG8469072.1"/>
    <property type="molecule type" value="Genomic_DNA"/>
</dbReference>
<proteinExistence type="predicted"/>
<organism evidence="2 3">
    <name type="scientific">Diacronema lutheri</name>
    <name type="common">Unicellular marine alga</name>
    <name type="synonym">Monochrysis lutheri</name>
    <dbReference type="NCBI Taxonomy" id="2081491"/>
    <lineage>
        <taxon>Eukaryota</taxon>
        <taxon>Haptista</taxon>
        <taxon>Haptophyta</taxon>
        <taxon>Pavlovophyceae</taxon>
        <taxon>Pavlovales</taxon>
        <taxon>Pavlovaceae</taxon>
        <taxon>Diacronema</taxon>
    </lineage>
</organism>
<dbReference type="OrthoDB" id="10680088at2759"/>
<evidence type="ECO:0000313" key="2">
    <source>
        <dbReference type="EMBL" id="KAG8469072.1"/>
    </source>
</evidence>
<evidence type="ECO:0000256" key="1">
    <source>
        <dbReference type="SAM" id="MobiDB-lite"/>
    </source>
</evidence>
<reference evidence="2" key="1">
    <citation type="submission" date="2021-05" db="EMBL/GenBank/DDBJ databases">
        <title>The genome of the haptophyte Pavlova lutheri (Diacronema luteri, Pavlovales) - a model for lipid biosynthesis in eukaryotic algae.</title>
        <authorList>
            <person name="Hulatt C.J."/>
            <person name="Posewitz M.C."/>
        </authorList>
    </citation>
    <scope>NUCLEOTIDE SEQUENCE</scope>
    <source>
        <strain evidence="2">NIVA-4/92</strain>
    </source>
</reference>
<protein>
    <submittedName>
        <fullName evidence="2">Uncharacterized protein</fullName>
    </submittedName>
</protein>
<feature type="compositionally biased region" description="Low complexity" evidence="1">
    <location>
        <begin position="103"/>
        <end position="131"/>
    </location>
</feature>
<dbReference type="Proteomes" id="UP000751190">
    <property type="component" value="Unassembled WGS sequence"/>
</dbReference>